<dbReference type="Gene3D" id="1.10.10.10">
    <property type="entry name" value="Winged helix-like DNA-binding domain superfamily/Winged helix DNA-binding domain"/>
    <property type="match status" value="2"/>
</dbReference>
<dbReference type="GO" id="GO:0003697">
    <property type="term" value="F:single-stranded DNA binding"/>
    <property type="evidence" value="ECO:0007669"/>
    <property type="project" value="UniProtKB-UniRule"/>
</dbReference>
<dbReference type="STRING" id="717646.M2NAZ0"/>
<dbReference type="EMBL" id="KB445555">
    <property type="protein sequence ID" value="EMC96319.1"/>
    <property type="molecule type" value="Genomic_DNA"/>
</dbReference>
<feature type="region of interest" description="Disordered" evidence="10">
    <location>
        <begin position="133"/>
        <end position="153"/>
    </location>
</feature>
<dbReference type="Proteomes" id="UP000011761">
    <property type="component" value="Unassembled WGS sequence"/>
</dbReference>
<dbReference type="Pfam" id="PF08221">
    <property type="entry name" value="HTH_9"/>
    <property type="match status" value="1"/>
</dbReference>
<proteinExistence type="inferred from homology"/>
<evidence type="ECO:0000256" key="7">
    <source>
        <dbReference type="ARBA" id="ARBA00023242"/>
    </source>
</evidence>
<dbReference type="GeneID" id="19112192"/>
<evidence type="ECO:0000256" key="9">
    <source>
        <dbReference type="RuleBase" id="RU367076"/>
    </source>
</evidence>
<evidence type="ECO:0000256" key="6">
    <source>
        <dbReference type="ARBA" id="ARBA00023163"/>
    </source>
</evidence>
<dbReference type="eggNOG" id="KOG2587">
    <property type="taxonomic scope" value="Eukaryota"/>
</dbReference>
<name>M2NAZ0_BAUPA</name>
<dbReference type="InterPro" id="IPR036390">
    <property type="entry name" value="WH_DNA-bd_sf"/>
</dbReference>
<feature type="region of interest" description="Disordered" evidence="10">
    <location>
        <begin position="337"/>
        <end position="356"/>
    </location>
</feature>
<dbReference type="InterPro" id="IPR039748">
    <property type="entry name" value="RPC3"/>
</dbReference>
<evidence type="ECO:0000256" key="2">
    <source>
        <dbReference type="ARBA" id="ARBA00006835"/>
    </source>
</evidence>
<evidence type="ECO:0000313" key="15">
    <source>
        <dbReference type="Proteomes" id="UP000011761"/>
    </source>
</evidence>
<evidence type="ECO:0000256" key="3">
    <source>
        <dbReference type="ARBA" id="ARBA00011206"/>
    </source>
</evidence>
<evidence type="ECO:0000259" key="12">
    <source>
        <dbReference type="Pfam" id="PF08221"/>
    </source>
</evidence>
<comment type="subunit">
    <text evidence="3 9">Component of the RNA polymerase III (Pol III) complex consisting of 17 subunits.</text>
</comment>
<evidence type="ECO:0000256" key="4">
    <source>
        <dbReference type="ARBA" id="ARBA00016689"/>
    </source>
</evidence>
<keyword evidence="7 9" id="KW-0539">Nucleus</keyword>
<dbReference type="OMA" id="KHRFVRH"/>
<gene>
    <name evidence="14" type="ORF">BAUCODRAFT_33657</name>
</gene>
<evidence type="ECO:0000259" key="13">
    <source>
        <dbReference type="Pfam" id="PF22536"/>
    </source>
</evidence>
<protein>
    <recommendedName>
        <fullName evidence="4 9">DNA-directed RNA polymerase III subunit RPC3</fullName>
        <shortName evidence="9">RNA polymerase III subunit C3</shortName>
    </recommendedName>
</protein>
<comment type="function">
    <text evidence="8 9">DNA-dependent RNA polymerase catalyzes the transcription of DNA into RNA using the four ribonucleoside triphosphates as substrates. Specific core component of RNA polymerase III which synthesizes small RNAs, such as 5S rRNA and tRNAs.</text>
</comment>
<accession>M2NAZ0</accession>
<dbReference type="KEGG" id="bcom:BAUCODRAFT_33657"/>
<feature type="region of interest" description="Disordered" evidence="10">
    <location>
        <begin position="258"/>
        <end position="283"/>
    </location>
</feature>
<feature type="compositionally biased region" description="Basic and acidic residues" evidence="10">
    <location>
        <begin position="337"/>
        <end position="346"/>
    </location>
</feature>
<feature type="domain" description="DNA-directed RNA polymerase III subunit RPC3 winged-helix" evidence="13">
    <location>
        <begin position="483"/>
        <end position="557"/>
    </location>
</feature>
<comment type="similarity">
    <text evidence="2 9">Belongs to the RNA polymerase beta chain family.</text>
</comment>
<keyword evidence="5 9" id="KW-0240">DNA-directed RNA polymerase</keyword>
<dbReference type="Pfam" id="PF05645">
    <property type="entry name" value="RNA_pol_Rpc82"/>
    <property type="match status" value="1"/>
</dbReference>
<dbReference type="InterPro" id="IPR013197">
    <property type="entry name" value="RNA_pol_III_RPC82-rel_HTH"/>
</dbReference>
<comment type="subcellular location">
    <subcellularLocation>
        <location evidence="1 9">Nucleus</location>
    </subcellularLocation>
</comment>
<dbReference type="InterPro" id="IPR036388">
    <property type="entry name" value="WH-like_DNA-bd_sf"/>
</dbReference>
<sequence length="652" mass="72993">MAKYLAELCTILVQNHLGEVSAQIFSILAEHGRLTTFAISDYADVPIRRVRSALATLLEEQLLLHYRPEDEPFTYYSINWRNAYNLARHQNIIELVADRYGDGAAQIVKNILQLGHARVGDLVDAYGLTPGSKRDSGVETTENHGTEGLNNGDAKTVSQKTNLHVTEADEFHTILGALIKDGILAKVGSRAFMPITDLQEEIEEAVIVDRFPDRKVTGPKKQKEFSSAVDKLKRKWQDDDAFDEHQDYESRGSIKRAINHAGGPSKRLKVNGNLPNGHATEPSAPKLANNLIVRVDCARCTVALRSHRLCHMAKRALGGVTGAVYDALLKAVERNDRSMRVESKTEDDADSESPPLAVASVTEIAEILDPALNLAAAIDTGNKFKHQPNGTSKSHGKNGKTKIEAMDLSVKHSYPSDSDSDEPIPNGLTAHQTRTKRHDLIEKHLALLAEHPNKFCQRSRSHGGWSINFPALTSTLITSELDTTLSSRYSKHHLRLTRMLRSIGKLEEKSIASLAMMRIKDVRELLTELQYAGIVDVQELPKDGRRQPSNTIFLWYCDEDRVRKLVVEWTYKAMARCLQRLETEREKFRTVIDKAERGDVRGAEEEKLTRGDLEALRRWREVEEQLRTQVARCDEVVAVLRDFAGGGEGLEL</sequence>
<organism evidence="14 15">
    <name type="scientific">Baudoinia panamericana (strain UAMH 10762)</name>
    <name type="common">Angels' share fungus</name>
    <name type="synonym">Baudoinia compniacensis (strain UAMH 10762)</name>
    <dbReference type="NCBI Taxonomy" id="717646"/>
    <lineage>
        <taxon>Eukaryota</taxon>
        <taxon>Fungi</taxon>
        <taxon>Dikarya</taxon>
        <taxon>Ascomycota</taxon>
        <taxon>Pezizomycotina</taxon>
        <taxon>Dothideomycetes</taxon>
        <taxon>Dothideomycetidae</taxon>
        <taxon>Mycosphaerellales</taxon>
        <taxon>Teratosphaeriaceae</taxon>
        <taxon>Baudoinia</taxon>
    </lineage>
</organism>
<feature type="compositionally biased region" description="Basic and acidic residues" evidence="10">
    <location>
        <begin position="133"/>
        <end position="145"/>
    </location>
</feature>
<dbReference type="PANTHER" id="PTHR12949">
    <property type="entry name" value="RNA POLYMERASE III DNA DIRECTED -RELATED"/>
    <property type="match status" value="1"/>
</dbReference>
<dbReference type="GO" id="GO:0006351">
    <property type="term" value="P:DNA-templated transcription"/>
    <property type="evidence" value="ECO:0007669"/>
    <property type="project" value="InterPro"/>
</dbReference>
<dbReference type="InterPro" id="IPR008806">
    <property type="entry name" value="RNA_pol_III_Rpc82_C"/>
</dbReference>
<evidence type="ECO:0000313" key="14">
    <source>
        <dbReference type="EMBL" id="EMC96319.1"/>
    </source>
</evidence>
<dbReference type="AlphaFoldDB" id="M2NAZ0"/>
<dbReference type="HOGENOM" id="CLU_023294_0_0_1"/>
<dbReference type="RefSeq" id="XP_007676052.1">
    <property type="nucleotide sequence ID" value="XM_007677862.1"/>
</dbReference>
<evidence type="ECO:0000256" key="1">
    <source>
        <dbReference type="ARBA" id="ARBA00004123"/>
    </source>
</evidence>
<dbReference type="Pfam" id="PF22536">
    <property type="entry name" value="WHD_POLR3C"/>
    <property type="match status" value="1"/>
</dbReference>
<feature type="domain" description="RNA polymerase III subunit RPC82-related helix-turn-helix" evidence="12">
    <location>
        <begin position="7"/>
        <end position="59"/>
    </location>
</feature>
<dbReference type="InterPro" id="IPR055207">
    <property type="entry name" value="POLR3C_WHD"/>
</dbReference>
<keyword evidence="6 9" id="KW-0804">Transcription</keyword>
<evidence type="ECO:0000259" key="11">
    <source>
        <dbReference type="Pfam" id="PF05645"/>
    </source>
</evidence>
<dbReference type="GO" id="GO:0005666">
    <property type="term" value="C:RNA polymerase III complex"/>
    <property type="evidence" value="ECO:0007669"/>
    <property type="project" value="UniProtKB-UniRule"/>
</dbReference>
<dbReference type="PANTHER" id="PTHR12949:SF0">
    <property type="entry name" value="DNA-DIRECTED RNA POLYMERASE III SUBUNIT RPC3"/>
    <property type="match status" value="1"/>
</dbReference>
<evidence type="ECO:0000256" key="8">
    <source>
        <dbReference type="ARBA" id="ARBA00025127"/>
    </source>
</evidence>
<keyword evidence="15" id="KW-1185">Reference proteome</keyword>
<feature type="domain" description="RNA polymerase III Rpc82 C -terminal" evidence="11">
    <location>
        <begin position="176"/>
        <end position="475"/>
    </location>
</feature>
<evidence type="ECO:0000256" key="10">
    <source>
        <dbReference type="SAM" id="MobiDB-lite"/>
    </source>
</evidence>
<evidence type="ECO:0000256" key="5">
    <source>
        <dbReference type="ARBA" id="ARBA00022478"/>
    </source>
</evidence>
<reference evidence="14 15" key="1">
    <citation type="journal article" date="2012" name="PLoS Pathog.">
        <title>Diverse lifestyles and strategies of plant pathogenesis encoded in the genomes of eighteen Dothideomycetes fungi.</title>
        <authorList>
            <person name="Ohm R.A."/>
            <person name="Feau N."/>
            <person name="Henrissat B."/>
            <person name="Schoch C.L."/>
            <person name="Horwitz B.A."/>
            <person name="Barry K.W."/>
            <person name="Condon B.J."/>
            <person name="Copeland A.C."/>
            <person name="Dhillon B."/>
            <person name="Glaser F."/>
            <person name="Hesse C.N."/>
            <person name="Kosti I."/>
            <person name="LaButti K."/>
            <person name="Lindquist E.A."/>
            <person name="Lucas S."/>
            <person name="Salamov A.A."/>
            <person name="Bradshaw R.E."/>
            <person name="Ciuffetti L."/>
            <person name="Hamelin R.C."/>
            <person name="Kema G.H.J."/>
            <person name="Lawrence C."/>
            <person name="Scott J.A."/>
            <person name="Spatafora J.W."/>
            <person name="Turgeon B.G."/>
            <person name="de Wit P.J.G.M."/>
            <person name="Zhong S."/>
            <person name="Goodwin S.B."/>
            <person name="Grigoriev I.V."/>
        </authorList>
    </citation>
    <scope>NUCLEOTIDE SEQUENCE [LARGE SCALE GENOMIC DNA]</scope>
    <source>
        <strain evidence="14 15">UAMH 10762</strain>
    </source>
</reference>
<dbReference type="OrthoDB" id="272392at2759"/>
<dbReference type="SUPFAM" id="SSF46785">
    <property type="entry name" value="Winged helix' DNA-binding domain"/>
    <property type="match status" value="1"/>
</dbReference>